<evidence type="ECO:0000313" key="2">
    <source>
        <dbReference type="Proteomes" id="UP001732700"/>
    </source>
</evidence>
<dbReference type="Proteomes" id="UP001732700">
    <property type="component" value="Chromosome 5A"/>
</dbReference>
<dbReference type="EnsemblPlants" id="AVESA.00010b.r2.5AG0835400.1">
    <property type="protein sequence ID" value="AVESA.00010b.r2.5AG0835400.1.CDS"/>
    <property type="gene ID" value="AVESA.00010b.r2.5AG0835400"/>
</dbReference>
<evidence type="ECO:0000313" key="1">
    <source>
        <dbReference type="EnsemblPlants" id="AVESA.00010b.r2.5AG0835400.1.CDS"/>
    </source>
</evidence>
<keyword evidence="2" id="KW-1185">Reference proteome</keyword>
<reference evidence="1" key="1">
    <citation type="submission" date="2021-05" db="EMBL/GenBank/DDBJ databases">
        <authorList>
            <person name="Scholz U."/>
            <person name="Mascher M."/>
            <person name="Fiebig A."/>
        </authorList>
    </citation>
    <scope>NUCLEOTIDE SEQUENCE [LARGE SCALE GENOMIC DNA]</scope>
</reference>
<protein>
    <submittedName>
        <fullName evidence="1">Uncharacterized protein</fullName>
    </submittedName>
</protein>
<sequence length="224" mass="25297">MDWYNGKNRIVSSDARNANDIRGPYVVINIGAYLSGLSTERANCYACKLQGSNGFVPSQPSASSYSDLLQAEQHYYYSQQQQQQAPPPFRRVVSTGNLGALSPAPAVAVRYSTEERRERIEKYRSKRNQRNFQKKITYACRKTLADSRPRVKGRFARNVDDMADQQEFTAAEMSSMMNETSVIVDDAADTSSNSRMPEWWPAMQGALAMEEDELYLAVSSINLY</sequence>
<reference evidence="1" key="2">
    <citation type="submission" date="2025-09" db="UniProtKB">
        <authorList>
            <consortium name="EnsemblPlants"/>
        </authorList>
    </citation>
    <scope>IDENTIFICATION</scope>
</reference>
<proteinExistence type="predicted"/>
<name>A0ACD5XU21_AVESA</name>
<organism evidence="1 2">
    <name type="scientific">Avena sativa</name>
    <name type="common">Oat</name>
    <dbReference type="NCBI Taxonomy" id="4498"/>
    <lineage>
        <taxon>Eukaryota</taxon>
        <taxon>Viridiplantae</taxon>
        <taxon>Streptophyta</taxon>
        <taxon>Embryophyta</taxon>
        <taxon>Tracheophyta</taxon>
        <taxon>Spermatophyta</taxon>
        <taxon>Magnoliopsida</taxon>
        <taxon>Liliopsida</taxon>
        <taxon>Poales</taxon>
        <taxon>Poaceae</taxon>
        <taxon>BOP clade</taxon>
        <taxon>Pooideae</taxon>
        <taxon>Poodae</taxon>
        <taxon>Poeae</taxon>
        <taxon>Poeae Chloroplast Group 1 (Aveneae type)</taxon>
        <taxon>Aveninae</taxon>
        <taxon>Avena</taxon>
    </lineage>
</organism>
<accession>A0ACD5XU21</accession>